<comment type="caution">
    <text evidence="1">The sequence shown here is derived from an EMBL/GenBank/DDBJ whole genome shotgun (WGS) entry which is preliminary data.</text>
</comment>
<sequence>MNIVEIDPASACDKRVTARNDLFADRRPELYKLKINSDA</sequence>
<protein>
    <submittedName>
        <fullName evidence="1">Uncharacterized protein</fullName>
    </submittedName>
</protein>
<organism evidence="1">
    <name type="scientific">marine sediment metagenome</name>
    <dbReference type="NCBI Taxonomy" id="412755"/>
    <lineage>
        <taxon>unclassified sequences</taxon>
        <taxon>metagenomes</taxon>
        <taxon>ecological metagenomes</taxon>
    </lineage>
</organism>
<name>X1DYV3_9ZZZZ</name>
<reference evidence="1" key="1">
    <citation type="journal article" date="2014" name="Front. Microbiol.">
        <title>High frequency of phylogenetically diverse reductive dehalogenase-homologous genes in deep subseafloor sedimentary metagenomes.</title>
        <authorList>
            <person name="Kawai M."/>
            <person name="Futagami T."/>
            <person name="Toyoda A."/>
            <person name="Takaki Y."/>
            <person name="Nishi S."/>
            <person name="Hori S."/>
            <person name="Arai W."/>
            <person name="Tsubouchi T."/>
            <person name="Morono Y."/>
            <person name="Uchiyama I."/>
            <person name="Ito T."/>
            <person name="Fujiyama A."/>
            <person name="Inagaki F."/>
            <person name="Takami H."/>
        </authorList>
    </citation>
    <scope>NUCLEOTIDE SEQUENCE</scope>
    <source>
        <strain evidence="1">Expedition CK06-06</strain>
    </source>
</reference>
<accession>X1DYV3</accession>
<proteinExistence type="predicted"/>
<dbReference type="EMBL" id="BARU01005066">
    <property type="protein sequence ID" value="GAH26206.1"/>
    <property type="molecule type" value="Genomic_DNA"/>
</dbReference>
<dbReference type="AlphaFoldDB" id="X1DYV3"/>
<evidence type="ECO:0000313" key="1">
    <source>
        <dbReference type="EMBL" id="GAH26206.1"/>
    </source>
</evidence>
<gene>
    <name evidence="1" type="ORF">S03H2_09732</name>
</gene>